<keyword evidence="7" id="KW-1185">Reference proteome</keyword>
<accession>A0A7T6Z1V5</accession>
<evidence type="ECO:0000256" key="3">
    <source>
        <dbReference type="ARBA" id="ARBA00022741"/>
    </source>
</evidence>
<dbReference type="Proteomes" id="UP000595823">
    <property type="component" value="Chromosome"/>
</dbReference>
<evidence type="ECO:0000256" key="4">
    <source>
        <dbReference type="ARBA" id="ARBA00022840"/>
    </source>
</evidence>
<organism evidence="6 7">
    <name type="scientific">Salicibibacter cibarius</name>
    <dbReference type="NCBI Taxonomy" id="2743000"/>
    <lineage>
        <taxon>Bacteria</taxon>
        <taxon>Bacillati</taxon>
        <taxon>Bacillota</taxon>
        <taxon>Bacilli</taxon>
        <taxon>Bacillales</taxon>
        <taxon>Bacillaceae</taxon>
        <taxon>Salicibibacter</taxon>
    </lineage>
</organism>
<dbReference type="PROSITE" id="PS50893">
    <property type="entry name" value="ABC_TRANSPORTER_2"/>
    <property type="match status" value="1"/>
</dbReference>
<dbReference type="Gene3D" id="3.40.50.300">
    <property type="entry name" value="P-loop containing nucleotide triphosphate hydrolases"/>
    <property type="match status" value="1"/>
</dbReference>
<dbReference type="InterPro" id="IPR003439">
    <property type="entry name" value="ABC_transporter-like_ATP-bd"/>
</dbReference>
<evidence type="ECO:0000256" key="1">
    <source>
        <dbReference type="ARBA" id="ARBA00005417"/>
    </source>
</evidence>
<evidence type="ECO:0000259" key="5">
    <source>
        <dbReference type="PROSITE" id="PS50893"/>
    </source>
</evidence>
<dbReference type="InterPro" id="IPR027417">
    <property type="entry name" value="P-loop_NTPase"/>
</dbReference>
<protein>
    <submittedName>
        <fullName evidence="6">ABC transporter ATP-binding protein</fullName>
    </submittedName>
</protein>
<dbReference type="AlphaFoldDB" id="A0A7T6Z1V5"/>
<dbReference type="KEGG" id="scia:HUG15_07440"/>
<dbReference type="GO" id="GO:0005524">
    <property type="term" value="F:ATP binding"/>
    <property type="evidence" value="ECO:0007669"/>
    <property type="project" value="UniProtKB-KW"/>
</dbReference>
<sequence>MVLSKRRGSKLRTVIKSNRISKNYKGFQAVKDVSLNICEGEIYGFIGLNGSGKTTTIRMLLGMIKPTEGTCYIKGKKITSTNHRIWRSVGHIVETPPCYPELTVLENLTIFRRIRLISDTDIVPKVMEQLHLTRYAQKKAGTLSLGNAQRLGIAKALLHSPEILILDEPMNGLDPSGIVEIRKLLQDLAFNRGVTILMSSHLLSEVAKIATKIGIIHNGRLIQEIESIKLSDLLNQQLVIDTRNNQSAISQLTTAGYISKINNKGLIETTDRRAIQDPDKISRLLVYKGFPPTKLTVKEENLESHFLNIIERGGETLQ</sequence>
<dbReference type="PANTHER" id="PTHR43335">
    <property type="entry name" value="ABC TRANSPORTER, ATP-BINDING PROTEIN"/>
    <property type="match status" value="1"/>
</dbReference>
<dbReference type="InterPro" id="IPR003593">
    <property type="entry name" value="AAA+_ATPase"/>
</dbReference>
<dbReference type="EMBL" id="CP054705">
    <property type="protein sequence ID" value="QQK75430.1"/>
    <property type="molecule type" value="Genomic_DNA"/>
</dbReference>
<evidence type="ECO:0000256" key="2">
    <source>
        <dbReference type="ARBA" id="ARBA00022448"/>
    </source>
</evidence>
<evidence type="ECO:0000313" key="6">
    <source>
        <dbReference type="EMBL" id="QQK75430.1"/>
    </source>
</evidence>
<name>A0A7T6Z1V5_9BACI</name>
<keyword evidence="2" id="KW-0813">Transport</keyword>
<dbReference type="Pfam" id="PF00005">
    <property type="entry name" value="ABC_tran"/>
    <property type="match status" value="1"/>
</dbReference>
<dbReference type="GO" id="GO:0016887">
    <property type="term" value="F:ATP hydrolysis activity"/>
    <property type="evidence" value="ECO:0007669"/>
    <property type="project" value="InterPro"/>
</dbReference>
<evidence type="ECO:0000313" key="7">
    <source>
        <dbReference type="Proteomes" id="UP000595823"/>
    </source>
</evidence>
<dbReference type="PROSITE" id="PS00211">
    <property type="entry name" value="ABC_TRANSPORTER_1"/>
    <property type="match status" value="1"/>
</dbReference>
<comment type="similarity">
    <text evidence="1">Belongs to the ABC transporter superfamily.</text>
</comment>
<keyword evidence="4 6" id="KW-0067">ATP-binding</keyword>
<dbReference type="PANTHER" id="PTHR43335:SF4">
    <property type="entry name" value="ABC TRANSPORTER, ATP-BINDING PROTEIN"/>
    <property type="match status" value="1"/>
</dbReference>
<reference evidence="6 7" key="1">
    <citation type="submission" date="2020-06" db="EMBL/GenBank/DDBJ databases">
        <title>Genomic analysis of Salicibibacter sp. NKC5-3.</title>
        <authorList>
            <person name="Oh Y.J."/>
        </authorList>
    </citation>
    <scope>NUCLEOTIDE SEQUENCE [LARGE SCALE GENOMIC DNA]</scope>
    <source>
        <strain evidence="6 7">NKC5-3</strain>
    </source>
</reference>
<dbReference type="SUPFAM" id="SSF52540">
    <property type="entry name" value="P-loop containing nucleoside triphosphate hydrolases"/>
    <property type="match status" value="1"/>
</dbReference>
<gene>
    <name evidence="6" type="ORF">HUG15_07440</name>
</gene>
<dbReference type="SMART" id="SM00382">
    <property type="entry name" value="AAA"/>
    <property type="match status" value="1"/>
</dbReference>
<proteinExistence type="inferred from homology"/>
<dbReference type="InterPro" id="IPR017871">
    <property type="entry name" value="ABC_transporter-like_CS"/>
</dbReference>
<feature type="domain" description="ABC transporter" evidence="5">
    <location>
        <begin position="15"/>
        <end position="243"/>
    </location>
</feature>
<keyword evidence="3" id="KW-0547">Nucleotide-binding</keyword>